<feature type="transmembrane region" description="Helical" evidence="7">
    <location>
        <begin position="25"/>
        <end position="51"/>
    </location>
</feature>
<dbReference type="PANTHER" id="PTHR43227">
    <property type="entry name" value="BLL4140 PROTEIN"/>
    <property type="match status" value="1"/>
</dbReference>
<evidence type="ECO:0000256" key="7">
    <source>
        <dbReference type="RuleBase" id="RU363032"/>
    </source>
</evidence>
<evidence type="ECO:0000256" key="4">
    <source>
        <dbReference type="ARBA" id="ARBA00022692"/>
    </source>
</evidence>
<dbReference type="EMBL" id="DPVV01000307">
    <property type="protein sequence ID" value="HCL02607.1"/>
    <property type="molecule type" value="Genomic_DNA"/>
</dbReference>
<keyword evidence="6 7" id="KW-0472">Membrane</keyword>
<dbReference type="PROSITE" id="PS50928">
    <property type="entry name" value="ABC_TM1"/>
    <property type="match status" value="1"/>
</dbReference>
<dbReference type="CDD" id="cd06261">
    <property type="entry name" value="TM_PBP2"/>
    <property type="match status" value="1"/>
</dbReference>
<dbReference type="PANTHER" id="PTHR43227:SF11">
    <property type="entry name" value="BLL4140 PROTEIN"/>
    <property type="match status" value="1"/>
</dbReference>
<gene>
    <name evidence="9" type="ORF">DHW61_09360</name>
</gene>
<feature type="transmembrane region" description="Helical" evidence="7">
    <location>
        <begin position="231"/>
        <end position="249"/>
    </location>
</feature>
<keyword evidence="2 7" id="KW-0813">Transport</keyword>
<dbReference type="Gene3D" id="1.10.3720.10">
    <property type="entry name" value="MetI-like"/>
    <property type="match status" value="1"/>
</dbReference>
<feature type="transmembrane region" description="Helical" evidence="7">
    <location>
        <begin position="191"/>
        <end position="210"/>
    </location>
</feature>
<dbReference type="Proteomes" id="UP000262969">
    <property type="component" value="Unassembled WGS sequence"/>
</dbReference>
<dbReference type="AlphaFoldDB" id="A0A3D2X7B0"/>
<feature type="transmembrane region" description="Helical" evidence="7">
    <location>
        <begin position="130"/>
        <end position="150"/>
    </location>
</feature>
<dbReference type="GO" id="GO:0055085">
    <property type="term" value="P:transmembrane transport"/>
    <property type="evidence" value="ECO:0007669"/>
    <property type="project" value="InterPro"/>
</dbReference>
<comment type="similarity">
    <text evidence="7">Belongs to the binding-protein-dependent transport system permease family.</text>
</comment>
<evidence type="ECO:0000256" key="1">
    <source>
        <dbReference type="ARBA" id="ARBA00004651"/>
    </source>
</evidence>
<evidence type="ECO:0000313" key="9">
    <source>
        <dbReference type="EMBL" id="HCL02607.1"/>
    </source>
</evidence>
<accession>A0A3D2X7B0</accession>
<evidence type="ECO:0000313" key="10">
    <source>
        <dbReference type="Proteomes" id="UP000262969"/>
    </source>
</evidence>
<dbReference type="InterPro" id="IPR035906">
    <property type="entry name" value="MetI-like_sf"/>
</dbReference>
<dbReference type="InterPro" id="IPR000515">
    <property type="entry name" value="MetI-like"/>
</dbReference>
<feature type="domain" description="ABC transmembrane type-1" evidence="8">
    <location>
        <begin position="90"/>
        <end position="308"/>
    </location>
</feature>
<keyword evidence="3" id="KW-1003">Cell membrane</keyword>
<evidence type="ECO:0000256" key="2">
    <source>
        <dbReference type="ARBA" id="ARBA00022448"/>
    </source>
</evidence>
<keyword evidence="5 7" id="KW-1133">Transmembrane helix</keyword>
<organism evidence="9 10">
    <name type="scientific">Lachnoclostridium phytofermentans</name>
    <dbReference type="NCBI Taxonomy" id="66219"/>
    <lineage>
        <taxon>Bacteria</taxon>
        <taxon>Bacillati</taxon>
        <taxon>Bacillota</taxon>
        <taxon>Clostridia</taxon>
        <taxon>Lachnospirales</taxon>
        <taxon>Lachnospiraceae</taxon>
    </lineage>
</organism>
<protein>
    <submittedName>
        <fullName evidence="9">Sugar ABC transporter permease</fullName>
    </submittedName>
</protein>
<evidence type="ECO:0000256" key="6">
    <source>
        <dbReference type="ARBA" id="ARBA00023136"/>
    </source>
</evidence>
<evidence type="ECO:0000256" key="5">
    <source>
        <dbReference type="ARBA" id="ARBA00022989"/>
    </source>
</evidence>
<sequence length="309" mass="35664">MKKTNKVSGKRKYKKKRWSRDDTELSLLALPTTIWYLLFCFLPMFGLILAFKNYRIMPGRSFVYNLIHSDWVGLKNFDFLIKSNALFVLLRNTIGYNLIFITLGIIIPVTLAIMVSLIHGKKKSKVYQTMMFFPYFMSWVVVSYFVYAFLSMDKGMINSIRQSFGRESIQWYMEAKYWPFILTITQLWKTLGYSMVVYLASITGIDGTYYEAATIDGATKWQQVKYITLPCLKTIVIMMFILNVGRIFYSDFGLFYQVTRGVPGSLYDVASTLDTYIYKALLSSSPIGMTMAATFFQSVACCITILLTN</sequence>
<evidence type="ECO:0000259" key="8">
    <source>
        <dbReference type="PROSITE" id="PS50928"/>
    </source>
</evidence>
<comment type="subcellular location">
    <subcellularLocation>
        <location evidence="1 7">Cell membrane</location>
        <topology evidence="1 7">Multi-pass membrane protein</topology>
    </subcellularLocation>
</comment>
<comment type="caution">
    <text evidence="9">The sequence shown here is derived from an EMBL/GenBank/DDBJ whole genome shotgun (WGS) entry which is preliminary data.</text>
</comment>
<reference evidence="9 10" key="1">
    <citation type="journal article" date="2018" name="Nat. Biotechnol.">
        <title>A standardized bacterial taxonomy based on genome phylogeny substantially revises the tree of life.</title>
        <authorList>
            <person name="Parks D.H."/>
            <person name="Chuvochina M."/>
            <person name="Waite D.W."/>
            <person name="Rinke C."/>
            <person name="Skarshewski A."/>
            <person name="Chaumeil P.A."/>
            <person name="Hugenholtz P."/>
        </authorList>
    </citation>
    <scope>NUCLEOTIDE SEQUENCE [LARGE SCALE GENOMIC DNA]</scope>
    <source>
        <strain evidence="9">UBA11728</strain>
    </source>
</reference>
<dbReference type="InterPro" id="IPR050809">
    <property type="entry name" value="UgpAE/MalFG_permease"/>
</dbReference>
<dbReference type="GO" id="GO:0005886">
    <property type="term" value="C:plasma membrane"/>
    <property type="evidence" value="ECO:0007669"/>
    <property type="project" value="UniProtKB-SubCell"/>
</dbReference>
<evidence type="ECO:0000256" key="3">
    <source>
        <dbReference type="ARBA" id="ARBA00022475"/>
    </source>
</evidence>
<feature type="transmembrane region" description="Helical" evidence="7">
    <location>
        <begin position="287"/>
        <end position="307"/>
    </location>
</feature>
<feature type="transmembrane region" description="Helical" evidence="7">
    <location>
        <begin position="94"/>
        <end position="118"/>
    </location>
</feature>
<keyword evidence="4 7" id="KW-0812">Transmembrane</keyword>
<proteinExistence type="inferred from homology"/>
<name>A0A3D2X7B0_9FIRM</name>
<feature type="non-terminal residue" evidence="9">
    <location>
        <position position="309"/>
    </location>
</feature>
<dbReference type="Pfam" id="PF00528">
    <property type="entry name" value="BPD_transp_1"/>
    <property type="match status" value="1"/>
</dbReference>
<dbReference type="SUPFAM" id="SSF161098">
    <property type="entry name" value="MetI-like"/>
    <property type="match status" value="1"/>
</dbReference>